<dbReference type="GO" id="GO:0005886">
    <property type="term" value="C:plasma membrane"/>
    <property type="evidence" value="ECO:0007669"/>
    <property type="project" value="UniProtKB-SubCell"/>
</dbReference>
<dbReference type="InterPro" id="IPR027417">
    <property type="entry name" value="P-loop_NTPase"/>
</dbReference>
<gene>
    <name evidence="10" type="ORF">EU96_1559</name>
</gene>
<evidence type="ECO:0008006" key="12">
    <source>
        <dbReference type="Google" id="ProtNLM"/>
    </source>
</evidence>
<evidence type="ECO:0000256" key="3">
    <source>
        <dbReference type="ARBA" id="ARBA00022741"/>
    </source>
</evidence>
<evidence type="ECO:0000256" key="5">
    <source>
        <dbReference type="ARBA" id="ARBA00022989"/>
    </source>
</evidence>
<feature type="transmembrane region" description="Helical" evidence="7">
    <location>
        <begin position="271"/>
        <end position="288"/>
    </location>
</feature>
<dbReference type="PROSITE" id="PS50929">
    <property type="entry name" value="ABC_TM1F"/>
    <property type="match status" value="1"/>
</dbReference>
<dbReference type="InterPro" id="IPR039421">
    <property type="entry name" value="Type_1_exporter"/>
</dbReference>
<dbReference type="PROSITE" id="PS00211">
    <property type="entry name" value="ABC_TRANSPORTER_1"/>
    <property type="match status" value="1"/>
</dbReference>
<dbReference type="STRING" id="74545.EU96_1559"/>
<dbReference type="Gene3D" id="1.20.1560.10">
    <property type="entry name" value="ABC transporter type 1, transmembrane domain"/>
    <property type="match status" value="1"/>
</dbReference>
<dbReference type="GO" id="GO:0140359">
    <property type="term" value="F:ABC-type transporter activity"/>
    <property type="evidence" value="ECO:0007669"/>
    <property type="project" value="InterPro"/>
</dbReference>
<dbReference type="InterPro" id="IPR036640">
    <property type="entry name" value="ABC1_TM_sf"/>
</dbReference>
<feature type="domain" description="ABC transmembrane type-1" evidence="9">
    <location>
        <begin position="34"/>
        <end position="287"/>
    </location>
</feature>
<dbReference type="InterPro" id="IPR017871">
    <property type="entry name" value="ABC_transporter-like_CS"/>
</dbReference>
<organism evidence="10 11">
    <name type="scientific">Prochlorococcus marinus str. MIT 9302</name>
    <dbReference type="NCBI Taxonomy" id="74545"/>
    <lineage>
        <taxon>Bacteria</taxon>
        <taxon>Bacillati</taxon>
        <taxon>Cyanobacteriota</taxon>
        <taxon>Cyanophyceae</taxon>
        <taxon>Synechococcales</taxon>
        <taxon>Prochlorococcaceae</taxon>
        <taxon>Prochlorococcus</taxon>
    </lineage>
</organism>
<dbReference type="PANTHER" id="PTHR24221:SF654">
    <property type="entry name" value="ATP-BINDING CASSETTE SUB-FAMILY B MEMBER 6"/>
    <property type="match status" value="1"/>
</dbReference>
<keyword evidence="6 7" id="KW-0472">Membrane</keyword>
<evidence type="ECO:0000256" key="7">
    <source>
        <dbReference type="SAM" id="Phobius"/>
    </source>
</evidence>
<evidence type="ECO:0000259" key="9">
    <source>
        <dbReference type="PROSITE" id="PS50929"/>
    </source>
</evidence>
<dbReference type="InterPro" id="IPR003593">
    <property type="entry name" value="AAA+_ATPase"/>
</dbReference>
<reference evidence="11" key="1">
    <citation type="journal article" date="2014" name="Sci. Data">
        <title>Genomes of diverse isolates of the marine cyanobacterium Prochlorococcus.</title>
        <authorList>
            <person name="Biller S."/>
            <person name="Berube P."/>
            <person name="Thompson J."/>
            <person name="Kelly L."/>
            <person name="Roggensack S."/>
            <person name="Awad L."/>
            <person name="Roache-Johnson K."/>
            <person name="Ding H."/>
            <person name="Giovannoni S.J."/>
            <person name="Moore L.R."/>
            <person name="Chisholm S.W."/>
        </authorList>
    </citation>
    <scope>NUCLEOTIDE SEQUENCE [LARGE SCALE GENOMIC DNA]</scope>
    <source>
        <strain evidence="11">MIT 9302</strain>
    </source>
</reference>
<dbReference type="PROSITE" id="PS50893">
    <property type="entry name" value="ABC_TRANSPORTER_2"/>
    <property type="match status" value="1"/>
</dbReference>
<feature type="transmembrane region" description="Helical" evidence="7">
    <location>
        <begin position="184"/>
        <end position="203"/>
    </location>
</feature>
<proteinExistence type="predicted"/>
<comment type="caution">
    <text evidence="10">The sequence shown here is derived from an EMBL/GenBank/DDBJ whole genome shotgun (WGS) entry which is preliminary data.</text>
</comment>
<dbReference type="eggNOG" id="COG1132">
    <property type="taxonomic scope" value="Bacteria"/>
</dbReference>
<evidence type="ECO:0000256" key="4">
    <source>
        <dbReference type="ARBA" id="ARBA00022840"/>
    </source>
</evidence>
<dbReference type="EMBL" id="JNAM01000011">
    <property type="protein sequence ID" value="KGF96921.1"/>
    <property type="molecule type" value="Genomic_DNA"/>
</dbReference>
<keyword evidence="4" id="KW-0067">ATP-binding</keyword>
<dbReference type="RefSeq" id="WP_032527170.1">
    <property type="nucleotide sequence ID" value="NZ_JNAM01000011.1"/>
</dbReference>
<protein>
    <recommendedName>
        <fullName evidence="12">ABC transporter ATP-binding protein</fullName>
    </recommendedName>
</protein>
<dbReference type="InterPro" id="IPR011527">
    <property type="entry name" value="ABC1_TM_dom"/>
</dbReference>
<sequence>MILKNSNTLRALVIPFRILKSISRKNKLRVYFNLFLMIISSISEALSVLSITNVISQLQSNSTNEFELLDRKISLSNLFGYELNPIFIFIFIVSFSSCLRIFTLWYSGKTAAKVGNEVSRNIFFKIIYWPYERHLNTNSGTLIATLTQFSKSAVGSINNFLFIINSLFISIALSISLIKVNGRISIFLILLLILSYSTNSSLVRNHIRRNSETMKRETLNTFKIVKESLEGIKDVIINDRRSEEIRYFQSKDKILKNTVVNAKFTSTYPKYLFESLLIVGLLLIIYFLNNDENSINNLSQLSIFAFGGQKLLPSIQQIYASVTAIKHSESKTETLLEILEENLKSNTSKYKKPDNRYPNKPYKRLFKDKLELNSIYFKYQNSQSYSIKDFNLTIKRGDFIAIMGPSGAGKTTVIDIIMGLIKPESGFIKVDGKFIYKDSTFFNLKEWQQSITHVPQNVYLLDKTIKQNIILNDKYNKFSEKRLKEVCNVACLDEFINKLPNGIETKVGERGSLLSGGQIQRIGIARAIINKSPLIVLDEATSALDQNIEEKLLKNVKNYCTDSAIIMITHRKESASICNRLIEIKKDLN</sequence>
<name>A0A0A2A7U6_PROMR</name>
<feature type="transmembrane region" description="Helical" evidence="7">
    <location>
        <begin position="160"/>
        <end position="178"/>
    </location>
</feature>
<evidence type="ECO:0000256" key="2">
    <source>
        <dbReference type="ARBA" id="ARBA00022692"/>
    </source>
</evidence>
<dbReference type="PANTHER" id="PTHR24221">
    <property type="entry name" value="ATP-BINDING CASSETTE SUB-FAMILY B"/>
    <property type="match status" value="1"/>
</dbReference>
<evidence type="ECO:0000313" key="11">
    <source>
        <dbReference type="Proteomes" id="UP000030445"/>
    </source>
</evidence>
<dbReference type="Pfam" id="PF00005">
    <property type="entry name" value="ABC_tran"/>
    <property type="match status" value="1"/>
</dbReference>
<dbReference type="OrthoDB" id="9762790at2"/>
<dbReference type="SUPFAM" id="SSF90123">
    <property type="entry name" value="ABC transporter transmembrane region"/>
    <property type="match status" value="1"/>
</dbReference>
<dbReference type="InterPro" id="IPR003439">
    <property type="entry name" value="ABC_transporter-like_ATP-bd"/>
</dbReference>
<dbReference type="GO" id="GO:0034040">
    <property type="term" value="F:ATPase-coupled lipid transmembrane transporter activity"/>
    <property type="evidence" value="ECO:0007669"/>
    <property type="project" value="TreeGrafter"/>
</dbReference>
<dbReference type="SUPFAM" id="SSF52540">
    <property type="entry name" value="P-loop containing nucleoside triphosphate hydrolases"/>
    <property type="match status" value="1"/>
</dbReference>
<keyword evidence="3" id="KW-0547">Nucleotide-binding</keyword>
<evidence type="ECO:0000256" key="6">
    <source>
        <dbReference type="ARBA" id="ARBA00023136"/>
    </source>
</evidence>
<evidence type="ECO:0000313" key="10">
    <source>
        <dbReference type="EMBL" id="KGF96921.1"/>
    </source>
</evidence>
<dbReference type="AlphaFoldDB" id="A0A0A2A7U6"/>
<comment type="subcellular location">
    <subcellularLocation>
        <location evidence="1">Cell membrane</location>
        <topology evidence="1">Multi-pass membrane protein</topology>
    </subcellularLocation>
</comment>
<keyword evidence="5 7" id="KW-1133">Transmembrane helix</keyword>
<dbReference type="Gene3D" id="3.40.50.300">
    <property type="entry name" value="P-loop containing nucleotide triphosphate hydrolases"/>
    <property type="match status" value="1"/>
</dbReference>
<dbReference type="GO" id="GO:0005524">
    <property type="term" value="F:ATP binding"/>
    <property type="evidence" value="ECO:0007669"/>
    <property type="project" value="UniProtKB-KW"/>
</dbReference>
<evidence type="ECO:0000256" key="1">
    <source>
        <dbReference type="ARBA" id="ARBA00004651"/>
    </source>
</evidence>
<dbReference type="GO" id="GO:0016887">
    <property type="term" value="F:ATP hydrolysis activity"/>
    <property type="evidence" value="ECO:0007669"/>
    <property type="project" value="InterPro"/>
</dbReference>
<dbReference type="SMART" id="SM00382">
    <property type="entry name" value="AAA"/>
    <property type="match status" value="1"/>
</dbReference>
<feature type="transmembrane region" description="Helical" evidence="7">
    <location>
        <begin position="30"/>
        <end position="55"/>
    </location>
</feature>
<feature type="transmembrane region" description="Helical" evidence="7">
    <location>
        <begin position="86"/>
        <end position="106"/>
    </location>
</feature>
<dbReference type="Proteomes" id="UP000030445">
    <property type="component" value="Unassembled WGS sequence"/>
</dbReference>
<feature type="domain" description="ABC transporter" evidence="8">
    <location>
        <begin position="370"/>
        <end position="588"/>
    </location>
</feature>
<keyword evidence="2 7" id="KW-0812">Transmembrane</keyword>
<accession>A0A0A2A7U6</accession>
<evidence type="ECO:0000259" key="8">
    <source>
        <dbReference type="PROSITE" id="PS50893"/>
    </source>
</evidence>